<dbReference type="EMBL" id="SSTE01013576">
    <property type="protein sequence ID" value="KAA0046997.1"/>
    <property type="molecule type" value="Genomic_DNA"/>
</dbReference>
<comment type="caution">
    <text evidence="1">The sequence shown here is derived from an EMBL/GenBank/DDBJ whole genome shotgun (WGS) entry which is preliminary data.</text>
</comment>
<evidence type="ECO:0000313" key="3">
    <source>
        <dbReference type="Proteomes" id="UP000321393"/>
    </source>
</evidence>
<dbReference type="PANTHER" id="PTHR46250:SF18">
    <property type="entry name" value="MYB_SANT-LIKE DOMAIN-CONTAINING PROTEIN"/>
    <property type="match status" value="1"/>
</dbReference>
<dbReference type="Proteomes" id="UP000321947">
    <property type="component" value="Unassembled WGS sequence"/>
</dbReference>
<organism evidence="1 3">
    <name type="scientific">Cucumis melo var. makuwa</name>
    <name type="common">Oriental melon</name>
    <dbReference type="NCBI Taxonomy" id="1194695"/>
    <lineage>
        <taxon>Eukaryota</taxon>
        <taxon>Viridiplantae</taxon>
        <taxon>Streptophyta</taxon>
        <taxon>Embryophyta</taxon>
        <taxon>Tracheophyta</taxon>
        <taxon>Spermatophyta</taxon>
        <taxon>Magnoliopsida</taxon>
        <taxon>eudicotyledons</taxon>
        <taxon>Gunneridae</taxon>
        <taxon>Pentapetalae</taxon>
        <taxon>rosids</taxon>
        <taxon>fabids</taxon>
        <taxon>Cucurbitales</taxon>
        <taxon>Cucurbitaceae</taxon>
        <taxon>Benincaseae</taxon>
        <taxon>Cucumis</taxon>
    </lineage>
</organism>
<name>A0A5A7TYJ9_CUCMM</name>
<reference evidence="3 4" key="1">
    <citation type="submission" date="2019-08" db="EMBL/GenBank/DDBJ databases">
        <title>Draft genome sequences of two oriental melons (Cucumis melo L. var makuwa).</title>
        <authorList>
            <person name="Kwon S.-Y."/>
        </authorList>
    </citation>
    <scope>NUCLEOTIDE SEQUENCE [LARGE SCALE GENOMIC DNA]</scope>
    <source>
        <strain evidence="4">cv. Chang Bougi</strain>
        <strain evidence="3">cv. SW 3</strain>
        <tissue evidence="1">Leaf</tissue>
    </source>
</reference>
<evidence type="ECO:0000313" key="2">
    <source>
        <dbReference type="EMBL" id="TYK04785.1"/>
    </source>
</evidence>
<sequence>MRGPACSRFGWNDDTKCIIMEKEVLDYWVMLYPTAKGLLNKPFPYYNELAYEFGRDRVMGCFAETFTDIGSNEPTRYEGFDMLNGNAMYSQGIDVSQENVRAL</sequence>
<evidence type="ECO:0000313" key="4">
    <source>
        <dbReference type="Proteomes" id="UP000321947"/>
    </source>
</evidence>
<dbReference type="AlphaFoldDB" id="A0A5A7TYJ9"/>
<dbReference type="PANTHER" id="PTHR46250">
    <property type="entry name" value="MYB/SANT-LIKE DNA-BINDING DOMAIN PROTEIN-RELATED"/>
    <property type="match status" value="1"/>
</dbReference>
<accession>A0A5A7TYJ9</accession>
<dbReference type="Proteomes" id="UP000321393">
    <property type="component" value="Unassembled WGS sequence"/>
</dbReference>
<dbReference type="EMBL" id="SSTD01014035">
    <property type="protein sequence ID" value="TYK04785.1"/>
    <property type="molecule type" value="Genomic_DNA"/>
</dbReference>
<protein>
    <submittedName>
        <fullName evidence="1">Retrotransposon protein</fullName>
    </submittedName>
</protein>
<gene>
    <name evidence="2" type="ORF">E5676_scaffold68G001050</name>
    <name evidence="1" type="ORF">E6C27_scaffold230G001870</name>
</gene>
<proteinExistence type="predicted"/>
<evidence type="ECO:0000313" key="1">
    <source>
        <dbReference type="EMBL" id="KAA0046997.1"/>
    </source>
</evidence>
<dbReference type="OrthoDB" id="1746344at2759"/>